<evidence type="ECO:0000259" key="2">
    <source>
        <dbReference type="PROSITE" id="PS51729"/>
    </source>
</evidence>
<evidence type="ECO:0000313" key="3">
    <source>
        <dbReference type="EMBL" id="GIO54099.1"/>
    </source>
</evidence>
<dbReference type="CDD" id="cd04301">
    <property type="entry name" value="NAT_SF"/>
    <property type="match status" value="1"/>
</dbReference>
<comment type="caution">
    <text evidence="3">The sequence shown here is derived from an EMBL/GenBank/DDBJ whole genome shotgun (WGS) entry which is preliminary data.</text>
</comment>
<gene>
    <name evidence="3" type="ORF">J21TS7_24170</name>
</gene>
<dbReference type="Pfam" id="PF14542">
    <property type="entry name" value="Acetyltransf_CG"/>
    <property type="match status" value="1"/>
</dbReference>
<feature type="domain" description="N-acetyltransferase" evidence="1">
    <location>
        <begin position="1"/>
        <end position="95"/>
    </location>
</feature>
<dbReference type="PROSITE" id="PS51729">
    <property type="entry name" value="GNAT_YJDJ"/>
    <property type="match status" value="1"/>
</dbReference>
<dbReference type="InterPro" id="IPR000182">
    <property type="entry name" value="GNAT_dom"/>
</dbReference>
<sequence>MLREIREAGQGFVMVEDDREVAEITFQPVDDRTIVIDHTYVSEELRGQRIGDELVKAVVDKARKEGKKIIPACSFAHVQFKRHKDYKDVWKQEER</sequence>
<dbReference type="PANTHER" id="PTHR31435:SF10">
    <property type="entry name" value="BSR4717 PROTEIN"/>
    <property type="match status" value="1"/>
</dbReference>
<feature type="domain" description="N-acetyltransferase" evidence="2">
    <location>
        <begin position="4"/>
        <end position="91"/>
    </location>
</feature>
<organism evidence="3 4">
    <name type="scientific">Paenibacillus cineris</name>
    <dbReference type="NCBI Taxonomy" id="237530"/>
    <lineage>
        <taxon>Bacteria</taxon>
        <taxon>Bacillati</taxon>
        <taxon>Bacillota</taxon>
        <taxon>Bacilli</taxon>
        <taxon>Bacillales</taxon>
        <taxon>Paenibacillaceae</taxon>
        <taxon>Paenibacillus</taxon>
    </lineage>
</organism>
<dbReference type="Gene3D" id="3.40.630.30">
    <property type="match status" value="1"/>
</dbReference>
<reference evidence="3 4" key="1">
    <citation type="submission" date="2021-03" db="EMBL/GenBank/DDBJ databases">
        <title>Antimicrobial resistance genes in bacteria isolated from Japanese honey, and their potential for conferring macrolide and lincosamide resistance in the American foulbrood pathogen Paenibacillus larvae.</title>
        <authorList>
            <person name="Okamoto M."/>
            <person name="Kumagai M."/>
            <person name="Kanamori H."/>
            <person name="Takamatsu D."/>
        </authorList>
    </citation>
    <scope>NUCLEOTIDE SEQUENCE [LARGE SCALE GENOMIC DNA]</scope>
    <source>
        <strain evidence="3 4">J21TS7</strain>
    </source>
</reference>
<dbReference type="PANTHER" id="PTHR31435">
    <property type="entry name" value="PROTEIN NATD1"/>
    <property type="match status" value="1"/>
</dbReference>
<dbReference type="InterPro" id="IPR016181">
    <property type="entry name" value="Acyl_CoA_acyltransferase"/>
</dbReference>
<keyword evidence="4" id="KW-1185">Reference proteome</keyword>
<protein>
    <submittedName>
        <fullName evidence="3">N-acetyltransferase</fullName>
    </submittedName>
</protein>
<dbReference type="SUPFAM" id="SSF55729">
    <property type="entry name" value="Acyl-CoA N-acyltransferases (Nat)"/>
    <property type="match status" value="1"/>
</dbReference>
<dbReference type="InterPro" id="IPR031165">
    <property type="entry name" value="GNAT_YJDJ"/>
</dbReference>
<evidence type="ECO:0000259" key="1">
    <source>
        <dbReference type="PROSITE" id="PS51186"/>
    </source>
</evidence>
<accession>A0ABQ4LC03</accession>
<evidence type="ECO:0000313" key="4">
    <source>
        <dbReference type="Proteomes" id="UP000676601"/>
    </source>
</evidence>
<proteinExistence type="predicted"/>
<dbReference type="Proteomes" id="UP000676601">
    <property type="component" value="Unassembled WGS sequence"/>
</dbReference>
<dbReference type="EMBL" id="BORU01000001">
    <property type="protein sequence ID" value="GIO54099.1"/>
    <property type="molecule type" value="Genomic_DNA"/>
</dbReference>
<dbReference type="InterPro" id="IPR045057">
    <property type="entry name" value="Gcn5-rel_NAT"/>
</dbReference>
<name>A0ABQ4LC03_9BACL</name>
<dbReference type="PROSITE" id="PS51186">
    <property type="entry name" value="GNAT"/>
    <property type="match status" value="1"/>
</dbReference>